<protein>
    <submittedName>
        <fullName evidence="5">Methyltransferase</fullName>
    </submittedName>
</protein>
<feature type="domain" description="Methyltransferase" evidence="4">
    <location>
        <begin position="589"/>
        <end position="683"/>
    </location>
</feature>
<accession>A9G9M0</accession>
<dbReference type="GO" id="GO:0032259">
    <property type="term" value="P:methylation"/>
    <property type="evidence" value="ECO:0007669"/>
    <property type="project" value="UniProtKB-KW"/>
</dbReference>
<sequence length="792" mass="84351">MTSERPRNPLATPAQEGGASGEPGAPLPGEAGNAAAPAPQGEQGSLPARASAPRPERSPSARPQLATTTPLPRLDVVAGIADGGSSGQIAEIPDLDLDPRIAGPPTERSRHGAPLPMSPGSRRSWQSLATEVERAAEVERGEGAKTGRRRSRRLVNVSGDAAQQGDDQVATHDRATVPEDAAAQRSRALDEADDDGWPSASERRPSYPALEAPRHPSEPALDGSRPPSKPAAATAAATNLAELVAPRAVPRPSPKSSSMPPMPTPSGLIIDPDSVAVIRPLQIVSIESDLPPVPPVTSAPEPARPPLLTDPAEHEWPPLQFRIRPDDVPTGMGLDSFQEGLSEGPPTARDAAFDALQPAPRRRSRRQASAPEIDARPLDWPLGTGADEVAEVEPESEPVDEAKAEPSSASPAGGEGQQAQGDATRITVPPRSTEVELEEVEPERDAELADAGSAAQADPHAAHPKKPPPPPLPPRRPRAQALASPDLATFTSSVPPPPASAPPVSAPSSHGEPSASARPAAPAAAPAAKQAEHDSGPSTEPAARRKRPWWEELFGDDFLRTLDKIDSKVVRREVDFIEERLGVEKGAVILDLACGAGGHAIEIASRGYSVVGYDLSLAMLARAADEAQDRGQKLNFLQGDMREMTFEETFDGVYCWSTSFGYFDDEKNADVLARIRRALRPGGMLLLDIVNRDYVASRQPSLVWFEGDGCVCMDEMHVDFFTSRLKVKRTVMFEDGRSRELDYSLRLYGLHELGKVLHEAGFKVTEVTGHPAHPGVFFGSESPRLIVLAERS</sequence>
<name>A9G9M0_SORC5</name>
<dbReference type="GO" id="GO:0008168">
    <property type="term" value="F:methyltransferase activity"/>
    <property type="evidence" value="ECO:0007669"/>
    <property type="project" value="UniProtKB-KW"/>
</dbReference>
<dbReference type="InterPro" id="IPR029063">
    <property type="entry name" value="SAM-dependent_MTases_sf"/>
</dbReference>
<dbReference type="RefSeq" id="WP_012241643.1">
    <property type="nucleotide sequence ID" value="NC_010162.1"/>
</dbReference>
<feature type="region of interest" description="Disordered" evidence="3">
    <location>
        <begin position="1"/>
        <end position="271"/>
    </location>
</feature>
<dbReference type="OrthoDB" id="5298787at2"/>
<dbReference type="SUPFAM" id="SSF53335">
    <property type="entry name" value="S-adenosyl-L-methionine-dependent methyltransferases"/>
    <property type="match status" value="1"/>
</dbReference>
<feature type="region of interest" description="Disordered" evidence="3">
    <location>
        <begin position="288"/>
        <end position="545"/>
    </location>
</feature>
<dbReference type="InterPro" id="IPR041698">
    <property type="entry name" value="Methyltransf_25"/>
</dbReference>
<feature type="compositionally biased region" description="Low complexity" evidence="3">
    <location>
        <begin position="449"/>
        <end position="459"/>
    </location>
</feature>
<dbReference type="CDD" id="cd02440">
    <property type="entry name" value="AdoMet_MTases"/>
    <property type="match status" value="1"/>
</dbReference>
<dbReference type="KEGG" id="scl:sce9032"/>
<dbReference type="HOGENOM" id="CLU_364423_0_0_7"/>
<dbReference type="EMBL" id="AM746676">
    <property type="protein sequence ID" value="CAN99204.1"/>
    <property type="molecule type" value="Genomic_DNA"/>
</dbReference>
<dbReference type="AlphaFoldDB" id="A9G9M0"/>
<dbReference type="Gene3D" id="3.40.50.150">
    <property type="entry name" value="Vaccinia Virus protein VP39"/>
    <property type="match status" value="1"/>
</dbReference>
<organism evidence="5 6">
    <name type="scientific">Sorangium cellulosum (strain So ce56)</name>
    <name type="common">Polyangium cellulosum (strain So ce56)</name>
    <dbReference type="NCBI Taxonomy" id="448385"/>
    <lineage>
        <taxon>Bacteria</taxon>
        <taxon>Pseudomonadati</taxon>
        <taxon>Myxococcota</taxon>
        <taxon>Polyangia</taxon>
        <taxon>Polyangiales</taxon>
        <taxon>Polyangiaceae</taxon>
        <taxon>Sorangium</taxon>
    </lineage>
</organism>
<keyword evidence="2" id="KW-0808">Transferase</keyword>
<dbReference type="PANTHER" id="PTHR43861">
    <property type="entry name" value="TRANS-ACONITATE 2-METHYLTRANSFERASE-RELATED"/>
    <property type="match status" value="1"/>
</dbReference>
<evidence type="ECO:0000256" key="1">
    <source>
        <dbReference type="ARBA" id="ARBA00022603"/>
    </source>
</evidence>
<dbReference type="eggNOG" id="COG2226">
    <property type="taxonomic scope" value="Bacteria"/>
</dbReference>
<keyword evidence="1 5" id="KW-0489">Methyltransferase</keyword>
<feature type="compositionally biased region" description="Pro residues" evidence="3">
    <location>
        <begin position="494"/>
        <end position="505"/>
    </location>
</feature>
<feature type="compositionally biased region" description="Low complexity" evidence="3">
    <location>
        <begin position="13"/>
        <end position="53"/>
    </location>
</feature>
<feature type="compositionally biased region" description="Pro residues" evidence="3">
    <location>
        <begin position="291"/>
        <end position="305"/>
    </location>
</feature>
<feature type="compositionally biased region" description="Basic and acidic residues" evidence="3">
    <location>
        <begin position="131"/>
        <end position="145"/>
    </location>
</feature>
<feature type="compositionally biased region" description="Low complexity" evidence="3">
    <location>
        <begin position="405"/>
        <end position="421"/>
    </location>
</feature>
<feature type="compositionally biased region" description="Acidic residues" evidence="3">
    <location>
        <begin position="435"/>
        <end position="444"/>
    </location>
</feature>
<dbReference type="Proteomes" id="UP000002139">
    <property type="component" value="Chromosome"/>
</dbReference>
<feature type="compositionally biased region" description="Low complexity" evidence="3">
    <location>
        <begin position="506"/>
        <end position="528"/>
    </location>
</feature>
<dbReference type="BioCyc" id="SCEL448385:SCE_RS46265-MONOMER"/>
<feature type="compositionally biased region" description="Acidic residues" evidence="3">
    <location>
        <begin position="388"/>
        <end position="399"/>
    </location>
</feature>
<evidence type="ECO:0000256" key="2">
    <source>
        <dbReference type="ARBA" id="ARBA00022679"/>
    </source>
</evidence>
<dbReference type="STRING" id="448385.sce9032"/>
<evidence type="ECO:0000313" key="6">
    <source>
        <dbReference type="Proteomes" id="UP000002139"/>
    </source>
</evidence>
<dbReference type="PANTHER" id="PTHR43861:SF1">
    <property type="entry name" value="TRANS-ACONITATE 2-METHYLTRANSFERASE"/>
    <property type="match status" value="1"/>
</dbReference>
<reference evidence="5 6" key="1">
    <citation type="journal article" date="2007" name="Nat. Biotechnol.">
        <title>Complete genome sequence of the myxobacterium Sorangium cellulosum.</title>
        <authorList>
            <person name="Schneiker S."/>
            <person name="Perlova O."/>
            <person name="Kaiser O."/>
            <person name="Gerth K."/>
            <person name="Alici A."/>
            <person name="Altmeyer M.O."/>
            <person name="Bartels D."/>
            <person name="Bekel T."/>
            <person name="Beyer S."/>
            <person name="Bode E."/>
            <person name="Bode H.B."/>
            <person name="Bolten C.J."/>
            <person name="Choudhuri J.V."/>
            <person name="Doss S."/>
            <person name="Elnakady Y.A."/>
            <person name="Frank B."/>
            <person name="Gaigalat L."/>
            <person name="Goesmann A."/>
            <person name="Groeger C."/>
            <person name="Gross F."/>
            <person name="Jelsbak L."/>
            <person name="Jelsbak L."/>
            <person name="Kalinowski J."/>
            <person name="Kegler C."/>
            <person name="Knauber T."/>
            <person name="Konietzny S."/>
            <person name="Kopp M."/>
            <person name="Krause L."/>
            <person name="Krug D."/>
            <person name="Linke B."/>
            <person name="Mahmud T."/>
            <person name="Martinez-Arias R."/>
            <person name="McHardy A.C."/>
            <person name="Merai M."/>
            <person name="Meyer F."/>
            <person name="Mormann S."/>
            <person name="Munoz-Dorado J."/>
            <person name="Perez J."/>
            <person name="Pradella S."/>
            <person name="Rachid S."/>
            <person name="Raddatz G."/>
            <person name="Rosenau F."/>
            <person name="Rueckert C."/>
            <person name="Sasse F."/>
            <person name="Scharfe M."/>
            <person name="Schuster S.C."/>
            <person name="Suen G."/>
            <person name="Treuner-Lange A."/>
            <person name="Velicer G.J."/>
            <person name="Vorholter F.-J."/>
            <person name="Weissman K.J."/>
            <person name="Welch R.D."/>
            <person name="Wenzel S.C."/>
            <person name="Whitworth D.E."/>
            <person name="Wilhelm S."/>
            <person name="Wittmann C."/>
            <person name="Bloecker H."/>
            <person name="Puehler A."/>
            <person name="Mueller R."/>
        </authorList>
    </citation>
    <scope>NUCLEOTIDE SEQUENCE [LARGE SCALE GENOMIC DNA]</scope>
    <source>
        <strain evidence="6">So ce56</strain>
    </source>
</reference>
<evidence type="ECO:0000313" key="5">
    <source>
        <dbReference type="EMBL" id="CAN99204.1"/>
    </source>
</evidence>
<evidence type="ECO:0000259" key="4">
    <source>
        <dbReference type="Pfam" id="PF13649"/>
    </source>
</evidence>
<proteinExistence type="predicted"/>
<evidence type="ECO:0000256" key="3">
    <source>
        <dbReference type="SAM" id="MobiDB-lite"/>
    </source>
</evidence>
<dbReference type="Gene3D" id="2.20.25.110">
    <property type="entry name" value="S-adenosyl-L-methionine-dependent methyltransferases"/>
    <property type="match status" value="1"/>
</dbReference>
<keyword evidence="6" id="KW-1185">Reference proteome</keyword>
<gene>
    <name evidence="5" type="ordered locus">sce9032</name>
</gene>
<dbReference type="Pfam" id="PF13649">
    <property type="entry name" value="Methyltransf_25"/>
    <property type="match status" value="1"/>
</dbReference>